<keyword evidence="2" id="KW-1185">Reference proteome</keyword>
<dbReference type="Proteomes" id="UP000314294">
    <property type="component" value="Unassembled WGS sequence"/>
</dbReference>
<dbReference type="AlphaFoldDB" id="A0A4Z2GT07"/>
<reference evidence="1 2" key="1">
    <citation type="submission" date="2019-03" db="EMBL/GenBank/DDBJ databases">
        <title>First draft genome of Liparis tanakae, snailfish: a comprehensive survey of snailfish specific genes.</title>
        <authorList>
            <person name="Kim W."/>
            <person name="Song I."/>
            <person name="Jeong J.-H."/>
            <person name="Kim D."/>
            <person name="Kim S."/>
            <person name="Ryu S."/>
            <person name="Song J.Y."/>
            <person name="Lee S.K."/>
        </authorList>
    </citation>
    <scope>NUCLEOTIDE SEQUENCE [LARGE SCALE GENOMIC DNA]</scope>
    <source>
        <tissue evidence="1">Muscle</tissue>
    </source>
</reference>
<comment type="caution">
    <text evidence="1">The sequence shown here is derived from an EMBL/GenBank/DDBJ whole genome shotgun (WGS) entry which is preliminary data.</text>
</comment>
<evidence type="ECO:0000313" key="2">
    <source>
        <dbReference type="Proteomes" id="UP000314294"/>
    </source>
</evidence>
<gene>
    <name evidence="1" type="ORF">EYF80_033406</name>
</gene>
<proteinExistence type="predicted"/>
<accession>A0A4Z2GT07</accession>
<name>A0A4Z2GT07_9TELE</name>
<sequence>MTYEHEAHQMVLRALTRVHRGHICPRAPRRAEQMSTGRQIAAHQFDVQQRRRTLISFSRDLARFFKQWNN</sequence>
<organism evidence="1 2">
    <name type="scientific">Liparis tanakae</name>
    <name type="common">Tanaka's snailfish</name>
    <dbReference type="NCBI Taxonomy" id="230148"/>
    <lineage>
        <taxon>Eukaryota</taxon>
        <taxon>Metazoa</taxon>
        <taxon>Chordata</taxon>
        <taxon>Craniata</taxon>
        <taxon>Vertebrata</taxon>
        <taxon>Euteleostomi</taxon>
        <taxon>Actinopterygii</taxon>
        <taxon>Neopterygii</taxon>
        <taxon>Teleostei</taxon>
        <taxon>Neoteleostei</taxon>
        <taxon>Acanthomorphata</taxon>
        <taxon>Eupercaria</taxon>
        <taxon>Perciformes</taxon>
        <taxon>Cottioidei</taxon>
        <taxon>Cottales</taxon>
        <taxon>Liparidae</taxon>
        <taxon>Liparis</taxon>
    </lineage>
</organism>
<dbReference type="EMBL" id="SRLO01000430">
    <property type="protein sequence ID" value="TNN56370.1"/>
    <property type="molecule type" value="Genomic_DNA"/>
</dbReference>
<evidence type="ECO:0000313" key="1">
    <source>
        <dbReference type="EMBL" id="TNN56370.1"/>
    </source>
</evidence>
<protein>
    <submittedName>
        <fullName evidence="1">Uncharacterized protein</fullName>
    </submittedName>
</protein>